<reference evidence="2 3" key="1">
    <citation type="submission" date="2016-07" db="EMBL/GenBank/DDBJ databases">
        <title>Pervasive Adenine N6-methylation of Active Genes in Fungi.</title>
        <authorList>
            <consortium name="DOE Joint Genome Institute"/>
            <person name="Mondo S.J."/>
            <person name="Dannebaum R.O."/>
            <person name="Kuo R.C."/>
            <person name="Labutti K."/>
            <person name="Haridas S."/>
            <person name="Kuo A."/>
            <person name="Salamov A."/>
            <person name="Ahrendt S.R."/>
            <person name="Lipzen A."/>
            <person name="Sullivan W."/>
            <person name="Andreopoulos W.B."/>
            <person name="Clum A."/>
            <person name="Lindquist E."/>
            <person name="Daum C."/>
            <person name="Ramamoorthy G.K."/>
            <person name="Gryganskyi A."/>
            <person name="Culley D."/>
            <person name="Magnuson J.K."/>
            <person name="James T.Y."/>
            <person name="O'Malley M.A."/>
            <person name="Stajich J.E."/>
            <person name="Spatafora J.W."/>
            <person name="Visel A."/>
            <person name="Grigoriev I.V."/>
        </authorList>
    </citation>
    <scope>NUCLEOTIDE SEQUENCE [LARGE SCALE GENOMIC DNA]</scope>
    <source>
        <strain evidence="2 3">CBS 129021</strain>
    </source>
</reference>
<dbReference type="OrthoDB" id="1859733at2759"/>
<proteinExistence type="predicted"/>
<evidence type="ECO:0000313" key="3">
    <source>
        <dbReference type="Proteomes" id="UP000193689"/>
    </source>
</evidence>
<organism evidence="2 3">
    <name type="scientific">Pseudomassariella vexata</name>
    <dbReference type="NCBI Taxonomy" id="1141098"/>
    <lineage>
        <taxon>Eukaryota</taxon>
        <taxon>Fungi</taxon>
        <taxon>Dikarya</taxon>
        <taxon>Ascomycota</taxon>
        <taxon>Pezizomycotina</taxon>
        <taxon>Sordariomycetes</taxon>
        <taxon>Xylariomycetidae</taxon>
        <taxon>Amphisphaeriales</taxon>
        <taxon>Pseudomassariaceae</taxon>
        <taxon>Pseudomassariella</taxon>
    </lineage>
</organism>
<feature type="signal peptide" evidence="1">
    <location>
        <begin position="1"/>
        <end position="18"/>
    </location>
</feature>
<gene>
    <name evidence="2" type="ORF">BCR38DRAFT_382336</name>
</gene>
<feature type="chain" id="PRO_5013345107" evidence="1">
    <location>
        <begin position="19"/>
        <end position="261"/>
    </location>
</feature>
<dbReference type="InParanoid" id="A0A1Y2EL50"/>
<evidence type="ECO:0000313" key="2">
    <source>
        <dbReference type="EMBL" id="ORY71595.1"/>
    </source>
</evidence>
<protein>
    <submittedName>
        <fullName evidence="2">Malate dehydrogenase</fullName>
    </submittedName>
</protein>
<dbReference type="InterPro" id="IPR021851">
    <property type="entry name" value="DUF3455"/>
</dbReference>
<evidence type="ECO:0000256" key="1">
    <source>
        <dbReference type="SAM" id="SignalP"/>
    </source>
</evidence>
<keyword evidence="1" id="KW-0732">Signal</keyword>
<dbReference type="GeneID" id="63773639"/>
<dbReference type="STRING" id="1141098.A0A1Y2EL50"/>
<dbReference type="RefSeq" id="XP_040721187.1">
    <property type="nucleotide sequence ID" value="XM_040857427.1"/>
</dbReference>
<comment type="caution">
    <text evidence="2">The sequence shown here is derived from an EMBL/GenBank/DDBJ whole genome shotgun (WGS) entry which is preliminary data.</text>
</comment>
<accession>A0A1Y2EL50</accession>
<dbReference type="Pfam" id="PF11937">
    <property type="entry name" value="DUF3455"/>
    <property type="match status" value="1"/>
</dbReference>
<dbReference type="PANTHER" id="PTHR35567">
    <property type="entry name" value="MALATE DEHYDROGENASE (AFU_ORTHOLOGUE AFUA_2G13800)"/>
    <property type="match status" value="1"/>
</dbReference>
<sequence>MRSSIILASVLGALTVLAAPTSPSLNLNSALPGQAETVTEYFNMLAQKVQEGRSMAVAPVCDLSKAKMAIAPTPLPVPAEGLKLKHVAIGRGTQNYTCDVTNATAVPAQTGAVATLFNASCVAATYPDLLNMLPKLAMSFNLTEVEQKMGPSNLAISGQHFFTNTTTPFFNLDTTRATLGEAGCTKANATSAPANAPKGQLGEPAVPWLKLVTHVGATGNLQEVYRIETAGGSAPATCKGMPATFEVQYSAQYWFFEGTAA</sequence>
<keyword evidence="3" id="KW-1185">Reference proteome</keyword>
<name>A0A1Y2EL50_9PEZI</name>
<dbReference type="Proteomes" id="UP000193689">
    <property type="component" value="Unassembled WGS sequence"/>
</dbReference>
<dbReference type="AlphaFoldDB" id="A0A1Y2EL50"/>
<dbReference type="EMBL" id="MCFJ01000001">
    <property type="protein sequence ID" value="ORY71595.1"/>
    <property type="molecule type" value="Genomic_DNA"/>
</dbReference>
<dbReference type="PANTHER" id="PTHR35567:SF1">
    <property type="entry name" value="CONSERVED FUNGAL PROTEIN (AFU_ORTHOLOGUE AFUA_1G14230)"/>
    <property type="match status" value="1"/>
</dbReference>